<keyword evidence="2" id="KW-1133">Transmembrane helix</keyword>
<dbReference type="OrthoDB" id="3177213at2759"/>
<dbReference type="RefSeq" id="XP_033604782.1">
    <property type="nucleotide sequence ID" value="XM_033739782.1"/>
</dbReference>
<feature type="transmembrane region" description="Helical" evidence="2">
    <location>
        <begin position="199"/>
        <end position="222"/>
    </location>
</feature>
<evidence type="ECO:0000256" key="2">
    <source>
        <dbReference type="SAM" id="Phobius"/>
    </source>
</evidence>
<dbReference type="Pfam" id="PF06772">
    <property type="entry name" value="LtrA"/>
    <property type="match status" value="1"/>
</dbReference>
<accession>A0A6A6WK45</accession>
<feature type="transmembrane region" description="Helical" evidence="2">
    <location>
        <begin position="234"/>
        <end position="256"/>
    </location>
</feature>
<feature type="transmembrane region" description="Helical" evidence="2">
    <location>
        <begin position="268"/>
        <end position="291"/>
    </location>
</feature>
<evidence type="ECO:0000313" key="4">
    <source>
        <dbReference type="Proteomes" id="UP000799437"/>
    </source>
</evidence>
<keyword evidence="2" id="KW-0472">Membrane</keyword>
<dbReference type="AlphaFoldDB" id="A0A6A6WK45"/>
<feature type="transmembrane region" description="Helical" evidence="2">
    <location>
        <begin position="137"/>
        <end position="156"/>
    </location>
</feature>
<name>A0A6A6WK45_9PEZI</name>
<dbReference type="Proteomes" id="UP000799437">
    <property type="component" value="Unassembled WGS sequence"/>
</dbReference>
<dbReference type="EMBL" id="ML996566">
    <property type="protein sequence ID" value="KAF2762331.1"/>
    <property type="molecule type" value="Genomic_DNA"/>
</dbReference>
<evidence type="ECO:0008006" key="5">
    <source>
        <dbReference type="Google" id="ProtNLM"/>
    </source>
</evidence>
<organism evidence="3 4">
    <name type="scientific">Pseudovirgaria hyperparasitica</name>
    <dbReference type="NCBI Taxonomy" id="470096"/>
    <lineage>
        <taxon>Eukaryota</taxon>
        <taxon>Fungi</taxon>
        <taxon>Dikarya</taxon>
        <taxon>Ascomycota</taxon>
        <taxon>Pezizomycotina</taxon>
        <taxon>Dothideomycetes</taxon>
        <taxon>Dothideomycetes incertae sedis</taxon>
        <taxon>Acrospermales</taxon>
        <taxon>Acrospermaceae</taxon>
        <taxon>Pseudovirgaria</taxon>
    </lineage>
</organism>
<feature type="transmembrane region" description="Helical" evidence="2">
    <location>
        <begin position="498"/>
        <end position="520"/>
    </location>
</feature>
<feature type="compositionally biased region" description="Basic and acidic residues" evidence="1">
    <location>
        <begin position="1"/>
        <end position="47"/>
    </location>
</feature>
<proteinExistence type="predicted"/>
<evidence type="ECO:0000256" key="1">
    <source>
        <dbReference type="SAM" id="MobiDB-lite"/>
    </source>
</evidence>
<feature type="transmembrane region" description="Helical" evidence="2">
    <location>
        <begin position="297"/>
        <end position="316"/>
    </location>
</feature>
<protein>
    <recommendedName>
        <fullName evidence="5">Low temperature requirement A</fullName>
    </recommendedName>
</protein>
<feature type="region of interest" description="Disordered" evidence="1">
    <location>
        <begin position="1"/>
        <end position="62"/>
    </location>
</feature>
<keyword evidence="2" id="KW-0812">Transmembrane</keyword>
<evidence type="ECO:0000313" key="3">
    <source>
        <dbReference type="EMBL" id="KAF2762331.1"/>
    </source>
</evidence>
<keyword evidence="4" id="KW-1185">Reference proteome</keyword>
<dbReference type="GeneID" id="54480836"/>
<feature type="transmembrane region" description="Helical" evidence="2">
    <location>
        <begin position="171"/>
        <end position="192"/>
    </location>
</feature>
<sequence length="597" mass="68137">MAHSHEEHHHEEEEKLRFFSSPLKHEPASLPRHESKISDEENRKDGPHTTNNEIPWNRDGQLHESPEFHRHEAAQSIELFYDLFFVANLTTFTANHNINTVRTLSSYVGFFCILWFTWYQSTLYDVRFAVDNVVERVFKLVNFGVMMGLAAVGSGFDPDDTANKWKTFRELTLILMVSRLTLVAQYSFTLFWTRKYRQIVLPLLMVIAMSFIASMVYLGLYFAFQEGKDTNAYVAWYIVAVLETVLTTCVSMKWRVISFKGTHIQERLSLLTLIILGEGIILLCKSISYIIKGSWVFTSDTIGSIIAALLIIYGLYQVYFDRVVEHHFGTIRQQIWSFAHFPMHIALVLALEGTRQFVIWRQAIPMVDTVYANVFQWDFTVPQAPEVFESAITTIWDYAVYSFSFVKDADISSTNQTVYDSLATIANLTNTADLACNEDFTVCTDDVYTIDGALFDIFVAITKFEFDLLGIKAPKPKGDKKPTQSDVITSYSAIFDMIFTYFFITAGLTLILIGMLHWIATPPKKLGDYLRGGSNFVIGLGLCLLSTMSLARSPDTYGSVDKYQYGSWVLSTFVFALFANVVLNHVRRPAFMTKTHN</sequence>
<dbReference type="PANTHER" id="PTHR42101:SF1">
    <property type="entry name" value="LOW TEMPERATURE REQUIREMENT A"/>
    <property type="match status" value="1"/>
</dbReference>
<gene>
    <name evidence="3" type="ORF">EJ05DRAFT_206022</name>
</gene>
<dbReference type="PANTHER" id="PTHR42101">
    <property type="entry name" value="CHROMOSOME 16, WHOLE GENOME SHOTGUN SEQUENCE"/>
    <property type="match status" value="1"/>
</dbReference>
<feature type="transmembrane region" description="Helical" evidence="2">
    <location>
        <begin position="563"/>
        <end position="583"/>
    </location>
</feature>
<reference evidence="3" key="1">
    <citation type="journal article" date="2020" name="Stud. Mycol.">
        <title>101 Dothideomycetes genomes: a test case for predicting lifestyles and emergence of pathogens.</title>
        <authorList>
            <person name="Haridas S."/>
            <person name="Albert R."/>
            <person name="Binder M."/>
            <person name="Bloem J."/>
            <person name="Labutti K."/>
            <person name="Salamov A."/>
            <person name="Andreopoulos B."/>
            <person name="Baker S."/>
            <person name="Barry K."/>
            <person name="Bills G."/>
            <person name="Bluhm B."/>
            <person name="Cannon C."/>
            <person name="Castanera R."/>
            <person name="Culley D."/>
            <person name="Daum C."/>
            <person name="Ezra D."/>
            <person name="Gonzalez J."/>
            <person name="Henrissat B."/>
            <person name="Kuo A."/>
            <person name="Liang C."/>
            <person name="Lipzen A."/>
            <person name="Lutzoni F."/>
            <person name="Magnuson J."/>
            <person name="Mondo S."/>
            <person name="Nolan M."/>
            <person name="Ohm R."/>
            <person name="Pangilinan J."/>
            <person name="Park H.-J."/>
            <person name="Ramirez L."/>
            <person name="Alfaro M."/>
            <person name="Sun H."/>
            <person name="Tritt A."/>
            <person name="Yoshinaga Y."/>
            <person name="Zwiers L.-H."/>
            <person name="Turgeon B."/>
            <person name="Goodwin S."/>
            <person name="Spatafora J."/>
            <person name="Crous P."/>
            <person name="Grigoriev I."/>
        </authorList>
    </citation>
    <scope>NUCLEOTIDE SEQUENCE</scope>
    <source>
        <strain evidence="3">CBS 121739</strain>
    </source>
</reference>
<dbReference type="InterPro" id="IPR010640">
    <property type="entry name" value="Low_temperature_requirement_A"/>
</dbReference>